<dbReference type="SUPFAM" id="SSF53300">
    <property type="entry name" value="vWA-like"/>
    <property type="match status" value="1"/>
</dbReference>
<keyword evidence="2" id="KW-1185">Reference proteome</keyword>
<dbReference type="Proteomes" id="UP001628124">
    <property type="component" value="Unassembled WGS sequence"/>
</dbReference>
<organism evidence="1 2">
    <name type="scientific">Candidatus Rickettsia kedanie</name>
    <dbReference type="NCBI Taxonomy" id="3115352"/>
    <lineage>
        <taxon>Bacteria</taxon>
        <taxon>Pseudomonadati</taxon>
        <taxon>Pseudomonadota</taxon>
        <taxon>Alphaproteobacteria</taxon>
        <taxon>Rickettsiales</taxon>
        <taxon>Rickettsiaceae</taxon>
        <taxon>Rickettsieae</taxon>
        <taxon>Rickettsia</taxon>
        <taxon>spotted fever group</taxon>
    </lineage>
</organism>
<reference evidence="1 2" key="1">
    <citation type="journal article" date="2024" name="Microbiol. Immunol.">
        <title>Discovery of a novel spotted fever group Rickettsia, 'Candidatus Rickettsia kedanie,' in unfed larval chigger mites, Leptotrombidium scutellare.</title>
        <authorList>
            <person name="Ogawa M."/>
            <person name="Matsutani M."/>
            <person name="Katayama T."/>
            <person name="Takada N."/>
            <person name="Noda S."/>
            <person name="Takahashi M."/>
            <person name="Kageyama D."/>
            <person name="Hanaoka N."/>
            <person name="Ebihara H."/>
        </authorList>
    </citation>
    <scope>NUCLEOTIDE SEQUENCE [LARGE SCALE GENOMIC DNA]</scope>
    <source>
        <strain evidence="1 2">KNCP2-13</strain>
    </source>
</reference>
<gene>
    <name evidence="1" type="ORF">KNCP2_08350</name>
</gene>
<name>A0ABP9TWF6_9RICK</name>
<proteinExistence type="predicted"/>
<dbReference type="InterPro" id="IPR036465">
    <property type="entry name" value="vWFA_dom_sf"/>
</dbReference>
<comment type="caution">
    <text evidence="1">The sequence shown here is derived from an EMBL/GenBank/DDBJ whole genome shotgun (WGS) entry which is preliminary data.</text>
</comment>
<evidence type="ECO:0008006" key="3">
    <source>
        <dbReference type="Google" id="ProtNLM"/>
    </source>
</evidence>
<protein>
    <recommendedName>
        <fullName evidence="3">VWFA domain-containing protein</fullName>
    </recommendedName>
</protein>
<dbReference type="EMBL" id="BAABMM010000034">
    <property type="protein sequence ID" value="GAA5252547.1"/>
    <property type="molecule type" value="Genomic_DNA"/>
</dbReference>
<evidence type="ECO:0000313" key="2">
    <source>
        <dbReference type="Proteomes" id="UP001628124"/>
    </source>
</evidence>
<accession>A0ABP9TWF6</accession>
<dbReference type="Gene3D" id="3.40.50.410">
    <property type="entry name" value="von Willebrand factor, type A domain"/>
    <property type="match status" value="1"/>
</dbReference>
<evidence type="ECO:0000313" key="1">
    <source>
        <dbReference type="EMBL" id="GAA5252547.1"/>
    </source>
</evidence>
<sequence length="114" mass="13434">MEGGFILDKQYLLKYLFPIFSGFVWQEDGKFPIMFSSKDPEYLNTNNNHEITLLIDISGSMKYTLSDYKNNIQKILAKLVEIPNWKINIVSFNDQSRIESFMIRETLLKILRSM</sequence>
<dbReference type="RefSeq" id="WP_412708202.1">
    <property type="nucleotide sequence ID" value="NZ_BAABMM010000034.1"/>
</dbReference>